<comment type="caution">
    <text evidence="14">The sequence shown here is derived from an EMBL/GenBank/DDBJ whole genome shotgun (WGS) entry which is preliminary data.</text>
</comment>
<dbReference type="GO" id="GO:0050661">
    <property type="term" value="F:NADP binding"/>
    <property type="evidence" value="ECO:0007669"/>
    <property type="project" value="TreeGrafter"/>
</dbReference>
<sequence>MKVGIVGGGAVGLLMAAYLHRMYDITLYTRRQSQAALLNKNGLRLMKDRKEETFFIKAKHIEQSEMNDDVVFVTVKQYDLPKLASSVNRLQNVPTIIFLQNGMGHLQLLSQFNNRNIVLGVVEHGALKHDDRTVEHTGEGKISLAVWKGEMGGAQRFIEQSSSHFPFLFKKDWYEMLAMKLAINAVVNPLTALLRVKNGQLLEVNEYRIMMQLLFSELKDVLSLSDEQQAWENIVHVCEKTANNRSSMLKDIEQGRQTEIDAILGYIIQRGKSMNIQTPLCEFLLYAIKGMERRGISHE</sequence>
<dbReference type="EMBL" id="JACDUU010000002">
    <property type="protein sequence ID" value="MBA2870702.1"/>
    <property type="molecule type" value="Genomic_DNA"/>
</dbReference>
<dbReference type="InterPro" id="IPR013332">
    <property type="entry name" value="KPR_N"/>
</dbReference>
<evidence type="ECO:0000256" key="2">
    <source>
        <dbReference type="ARBA" id="ARBA00004994"/>
    </source>
</evidence>
<name>A0A7V9YYM5_9BACL</name>
<evidence type="ECO:0000256" key="10">
    <source>
        <dbReference type="ARBA" id="ARBA00048793"/>
    </source>
</evidence>
<dbReference type="GO" id="GO:0015940">
    <property type="term" value="P:pantothenate biosynthetic process"/>
    <property type="evidence" value="ECO:0007669"/>
    <property type="project" value="UniProtKB-UniPathway"/>
</dbReference>
<comment type="catalytic activity">
    <reaction evidence="10 11">
        <text>(R)-pantoate + NADP(+) = 2-dehydropantoate + NADPH + H(+)</text>
        <dbReference type="Rhea" id="RHEA:16233"/>
        <dbReference type="ChEBI" id="CHEBI:11561"/>
        <dbReference type="ChEBI" id="CHEBI:15378"/>
        <dbReference type="ChEBI" id="CHEBI:15980"/>
        <dbReference type="ChEBI" id="CHEBI:57783"/>
        <dbReference type="ChEBI" id="CHEBI:58349"/>
        <dbReference type="EC" id="1.1.1.169"/>
    </reaction>
</comment>
<evidence type="ECO:0000313" key="15">
    <source>
        <dbReference type="Proteomes" id="UP000580891"/>
    </source>
</evidence>
<dbReference type="InterPro" id="IPR013328">
    <property type="entry name" value="6PGD_dom2"/>
</dbReference>
<evidence type="ECO:0000256" key="6">
    <source>
        <dbReference type="ARBA" id="ARBA00022655"/>
    </source>
</evidence>
<dbReference type="PANTHER" id="PTHR43765">
    <property type="entry name" value="2-DEHYDROPANTOATE 2-REDUCTASE-RELATED"/>
    <property type="match status" value="1"/>
</dbReference>
<keyword evidence="15" id="KW-1185">Reference proteome</keyword>
<reference evidence="14 15" key="1">
    <citation type="submission" date="2020-07" db="EMBL/GenBank/DDBJ databases">
        <title>Genomic Encyclopedia of Type Strains, Phase IV (KMG-IV): sequencing the most valuable type-strain genomes for metagenomic binning, comparative biology and taxonomic classification.</title>
        <authorList>
            <person name="Goeker M."/>
        </authorList>
    </citation>
    <scope>NUCLEOTIDE SEQUENCE [LARGE SCALE GENOMIC DNA]</scope>
    <source>
        <strain evidence="14 15">DSM 25220</strain>
    </source>
</reference>
<evidence type="ECO:0000256" key="3">
    <source>
        <dbReference type="ARBA" id="ARBA00007870"/>
    </source>
</evidence>
<feature type="domain" description="Ketopantoate reductase N-terminal" evidence="12">
    <location>
        <begin position="3"/>
        <end position="148"/>
    </location>
</feature>
<dbReference type="PANTHER" id="PTHR43765:SF2">
    <property type="entry name" value="2-DEHYDROPANTOATE 2-REDUCTASE"/>
    <property type="match status" value="1"/>
</dbReference>
<dbReference type="GO" id="GO:0008677">
    <property type="term" value="F:2-dehydropantoate 2-reductase activity"/>
    <property type="evidence" value="ECO:0007669"/>
    <property type="project" value="UniProtKB-EC"/>
</dbReference>
<dbReference type="RefSeq" id="WP_181536605.1">
    <property type="nucleotide sequence ID" value="NZ_JACDUU010000002.1"/>
</dbReference>
<dbReference type="InterPro" id="IPR003710">
    <property type="entry name" value="ApbA"/>
</dbReference>
<evidence type="ECO:0000256" key="5">
    <source>
        <dbReference type="ARBA" id="ARBA00019465"/>
    </source>
</evidence>
<dbReference type="NCBIfam" id="TIGR00745">
    <property type="entry name" value="apbA_panE"/>
    <property type="match status" value="1"/>
</dbReference>
<evidence type="ECO:0000256" key="1">
    <source>
        <dbReference type="ARBA" id="ARBA00002919"/>
    </source>
</evidence>
<dbReference type="Pfam" id="PF08546">
    <property type="entry name" value="ApbA_C"/>
    <property type="match status" value="1"/>
</dbReference>
<keyword evidence="6 11" id="KW-0566">Pantothenate biosynthesis</keyword>
<comment type="pathway">
    <text evidence="2 11">Cofactor biosynthesis; (R)-pantothenate biosynthesis; (R)-pantoate from 3-methyl-2-oxobutanoate: step 2/2.</text>
</comment>
<protein>
    <recommendedName>
        <fullName evidence="5 11">2-dehydropantoate 2-reductase</fullName>
        <ecNumber evidence="4 11">1.1.1.169</ecNumber>
    </recommendedName>
    <alternativeName>
        <fullName evidence="9 11">Ketopantoate reductase</fullName>
    </alternativeName>
</protein>
<evidence type="ECO:0000256" key="9">
    <source>
        <dbReference type="ARBA" id="ARBA00032024"/>
    </source>
</evidence>
<evidence type="ECO:0000259" key="13">
    <source>
        <dbReference type="Pfam" id="PF08546"/>
    </source>
</evidence>
<keyword evidence="8 11" id="KW-0560">Oxidoreductase</keyword>
<dbReference type="EC" id="1.1.1.169" evidence="4 11"/>
<comment type="similarity">
    <text evidence="3 11">Belongs to the ketopantoate reductase family.</text>
</comment>
<dbReference type="UniPathway" id="UPA00028">
    <property type="reaction ID" value="UER00004"/>
</dbReference>
<dbReference type="InterPro" id="IPR008927">
    <property type="entry name" value="6-PGluconate_DH-like_C_sf"/>
</dbReference>
<dbReference type="Proteomes" id="UP000580891">
    <property type="component" value="Unassembled WGS sequence"/>
</dbReference>
<gene>
    <name evidence="14" type="ORF">HNQ85_000972</name>
</gene>
<dbReference type="GO" id="GO:0005737">
    <property type="term" value="C:cytoplasm"/>
    <property type="evidence" value="ECO:0007669"/>
    <property type="project" value="TreeGrafter"/>
</dbReference>
<organism evidence="14 15">
    <name type="scientific">[Anoxybacillus] calidus</name>
    <dbReference type="NCBI Taxonomy" id="575178"/>
    <lineage>
        <taxon>Bacteria</taxon>
        <taxon>Bacillati</taxon>
        <taxon>Bacillota</taxon>
        <taxon>Bacilli</taxon>
        <taxon>Bacillales</taxon>
        <taxon>Anoxybacillaceae</taxon>
        <taxon>Paranoxybacillus</taxon>
    </lineage>
</organism>
<dbReference type="SUPFAM" id="SSF51735">
    <property type="entry name" value="NAD(P)-binding Rossmann-fold domains"/>
    <property type="match status" value="1"/>
</dbReference>
<dbReference type="AlphaFoldDB" id="A0A7V9YYM5"/>
<comment type="function">
    <text evidence="1 11">Catalyzes the NADPH-dependent reduction of ketopantoate into pantoic acid.</text>
</comment>
<feature type="domain" description="Ketopantoate reductase C-terminal" evidence="13">
    <location>
        <begin position="177"/>
        <end position="292"/>
    </location>
</feature>
<dbReference type="Pfam" id="PF02558">
    <property type="entry name" value="ApbA"/>
    <property type="match status" value="1"/>
</dbReference>
<dbReference type="InterPro" id="IPR013752">
    <property type="entry name" value="KPA_reductase"/>
</dbReference>
<evidence type="ECO:0000313" key="14">
    <source>
        <dbReference type="EMBL" id="MBA2870702.1"/>
    </source>
</evidence>
<evidence type="ECO:0000256" key="4">
    <source>
        <dbReference type="ARBA" id="ARBA00013014"/>
    </source>
</evidence>
<evidence type="ECO:0000256" key="11">
    <source>
        <dbReference type="RuleBase" id="RU362068"/>
    </source>
</evidence>
<dbReference type="InterPro" id="IPR036291">
    <property type="entry name" value="NAD(P)-bd_dom_sf"/>
</dbReference>
<evidence type="ECO:0000256" key="7">
    <source>
        <dbReference type="ARBA" id="ARBA00022857"/>
    </source>
</evidence>
<evidence type="ECO:0000256" key="8">
    <source>
        <dbReference type="ARBA" id="ARBA00023002"/>
    </source>
</evidence>
<evidence type="ECO:0000259" key="12">
    <source>
        <dbReference type="Pfam" id="PF02558"/>
    </source>
</evidence>
<dbReference type="SUPFAM" id="SSF48179">
    <property type="entry name" value="6-phosphogluconate dehydrogenase C-terminal domain-like"/>
    <property type="match status" value="1"/>
</dbReference>
<dbReference type="Gene3D" id="3.40.50.720">
    <property type="entry name" value="NAD(P)-binding Rossmann-like Domain"/>
    <property type="match status" value="1"/>
</dbReference>
<dbReference type="NCBIfam" id="NF005093">
    <property type="entry name" value="PRK06522.2-4"/>
    <property type="match status" value="1"/>
</dbReference>
<dbReference type="Gene3D" id="1.10.1040.10">
    <property type="entry name" value="N-(1-d-carboxylethyl)-l-norvaline Dehydrogenase, domain 2"/>
    <property type="match status" value="1"/>
</dbReference>
<proteinExistence type="inferred from homology"/>
<accession>A0A7V9YYM5</accession>
<keyword evidence="7 11" id="KW-0521">NADP</keyword>
<dbReference type="InterPro" id="IPR050838">
    <property type="entry name" value="Ketopantoate_reductase"/>
</dbReference>